<evidence type="ECO:0000313" key="5">
    <source>
        <dbReference type="Proteomes" id="UP000037931"/>
    </source>
</evidence>
<evidence type="ECO:0000259" key="3">
    <source>
        <dbReference type="Pfam" id="PF16220"/>
    </source>
</evidence>
<dbReference type="STRING" id="50340.PF66_06045"/>
<dbReference type="Gene3D" id="2.60.120.1440">
    <property type="match status" value="1"/>
</dbReference>
<dbReference type="InterPro" id="IPR006860">
    <property type="entry name" value="FecR"/>
</dbReference>
<evidence type="ECO:0000313" key="4">
    <source>
        <dbReference type="EMBL" id="KPA87415.1"/>
    </source>
</evidence>
<dbReference type="InterPro" id="IPR032623">
    <property type="entry name" value="FecR_N"/>
</dbReference>
<comment type="caution">
    <text evidence="4">The sequence shown here is derived from an EMBL/GenBank/DDBJ whole genome shotgun (WGS) entry which is preliminary data.</text>
</comment>
<dbReference type="PIRSF" id="PIRSF018266">
    <property type="entry name" value="FecR"/>
    <property type="match status" value="1"/>
</dbReference>
<reference evidence="4 5" key="1">
    <citation type="journal article" date="2015" name="PLoS ONE">
        <title>Rice-Infecting Pseudomonas Genomes Are Highly Accessorized and Harbor Multiple Putative Virulence Mechanisms to Cause Sheath Brown Rot.</title>
        <authorList>
            <person name="Quibod I.L."/>
            <person name="Grande G."/>
            <person name="Oreiro E.G."/>
            <person name="Borja F.N."/>
            <person name="Dossa G.S."/>
            <person name="Mauleon R."/>
            <person name="Cruz C.V."/>
            <person name="Oliva R."/>
        </authorList>
    </citation>
    <scope>NUCLEOTIDE SEQUENCE [LARGE SCALE GENOMIC DNA]</scope>
    <source>
        <strain evidence="4 5">IRRI 6609</strain>
    </source>
</reference>
<proteinExistence type="predicted"/>
<keyword evidence="1" id="KW-1133">Transmembrane helix</keyword>
<dbReference type="InterPro" id="IPR012373">
    <property type="entry name" value="Ferrdict_sens_TM"/>
</dbReference>
<keyword evidence="1" id="KW-0472">Membrane</keyword>
<dbReference type="OrthoDB" id="1099576at2"/>
<keyword evidence="5" id="KW-1185">Reference proteome</keyword>
<gene>
    <name evidence="4" type="ORF">PF66_06045</name>
</gene>
<protein>
    <submittedName>
        <fullName evidence="4">FecR family protein</fullName>
    </submittedName>
</protein>
<keyword evidence="1" id="KW-0812">Transmembrane</keyword>
<dbReference type="Proteomes" id="UP000037931">
    <property type="component" value="Unassembled WGS sequence"/>
</dbReference>
<organism evidence="4 5">
    <name type="scientific">Pseudomonas asplenii</name>
    <dbReference type="NCBI Taxonomy" id="53407"/>
    <lineage>
        <taxon>Bacteria</taxon>
        <taxon>Pseudomonadati</taxon>
        <taxon>Pseudomonadota</taxon>
        <taxon>Gammaproteobacteria</taxon>
        <taxon>Pseudomonadales</taxon>
        <taxon>Pseudomonadaceae</taxon>
        <taxon>Pseudomonas</taxon>
    </lineage>
</organism>
<dbReference type="GO" id="GO:0016989">
    <property type="term" value="F:sigma factor antagonist activity"/>
    <property type="evidence" value="ECO:0007669"/>
    <property type="project" value="TreeGrafter"/>
</dbReference>
<name>A0A0N0VII3_9PSED</name>
<dbReference type="PANTHER" id="PTHR30273">
    <property type="entry name" value="PERIPLASMIC SIGNAL SENSOR AND SIGMA FACTOR ACTIVATOR FECR-RELATED"/>
    <property type="match status" value="1"/>
</dbReference>
<dbReference type="PANTHER" id="PTHR30273:SF2">
    <property type="entry name" value="PROTEIN FECR"/>
    <property type="match status" value="1"/>
</dbReference>
<evidence type="ECO:0000256" key="1">
    <source>
        <dbReference type="SAM" id="Phobius"/>
    </source>
</evidence>
<accession>A0A0N0VII3</accession>
<dbReference type="RefSeq" id="WP_054064635.1">
    <property type="nucleotide sequence ID" value="NZ_JSYZ01000030.1"/>
</dbReference>
<sequence>MKPFSHKPVSARVLDAAIAWQLCLEGSGHSAVEQAEFEKWHAADEEHARAWSQLGMLDQRFSGTSAPARSALLKSRDGAHRRMRKLGSGLASVALACGLALLLGNRFLPIDYWLADQRTATGEQRTLHLADGTVIQLNTHSALDVRFDEKTRRVVLRDGEILIETGHGDARPFIVETADGRMRALGTRFLVKREDRGTRLSVLQSAVAARPESQPDEQILREGQQVLMQHDRLGPLQTLAPGADAWTRGMLVVDNVRLADMLDELGRYRRGHLGVDPKVADLRITGSFPLHDTDLALTALLPTLPVQIERHTQWWVTVQAKADPKP</sequence>
<feature type="transmembrane region" description="Helical" evidence="1">
    <location>
        <begin position="86"/>
        <end position="108"/>
    </location>
</feature>
<feature type="domain" description="FecR protein" evidence="2">
    <location>
        <begin position="118"/>
        <end position="207"/>
    </location>
</feature>
<dbReference type="Pfam" id="PF04773">
    <property type="entry name" value="FecR"/>
    <property type="match status" value="1"/>
</dbReference>
<feature type="domain" description="FecR N-terminal" evidence="3">
    <location>
        <begin position="15"/>
        <end position="54"/>
    </location>
</feature>
<dbReference type="AlphaFoldDB" id="A0A0N0VII3"/>
<dbReference type="EMBL" id="JSYZ01000030">
    <property type="protein sequence ID" value="KPA87415.1"/>
    <property type="molecule type" value="Genomic_DNA"/>
</dbReference>
<evidence type="ECO:0000259" key="2">
    <source>
        <dbReference type="Pfam" id="PF04773"/>
    </source>
</evidence>
<dbReference type="Pfam" id="PF16220">
    <property type="entry name" value="DUF4880"/>
    <property type="match status" value="1"/>
</dbReference>
<dbReference type="PATRIC" id="fig|50340.43.peg.4281"/>